<keyword evidence="3" id="KW-0677">Repeat</keyword>
<evidence type="ECO:0000256" key="6">
    <source>
        <dbReference type="SAM" id="SignalP"/>
    </source>
</evidence>
<dbReference type="PANTHER" id="PTHR44366:SF1">
    <property type="entry name" value="UDP-N-ACETYLGLUCOSAMINE--PEPTIDE N-ACETYLGLUCOSAMINYLTRANSFERASE 110 KDA SUBUNIT"/>
    <property type="match status" value="1"/>
</dbReference>
<feature type="domain" description="O-GlcNAc transferase C-terminal" evidence="8">
    <location>
        <begin position="216"/>
        <end position="392"/>
    </location>
</feature>
<feature type="signal peptide" evidence="6">
    <location>
        <begin position="1"/>
        <end position="24"/>
    </location>
</feature>
<evidence type="ECO:0000256" key="1">
    <source>
        <dbReference type="ARBA" id="ARBA00004922"/>
    </source>
</evidence>
<dbReference type="InterPro" id="IPR013216">
    <property type="entry name" value="Methyltransf_11"/>
</dbReference>
<dbReference type="Pfam" id="PF13844">
    <property type="entry name" value="Glyco_transf_41"/>
    <property type="match status" value="2"/>
</dbReference>
<evidence type="ECO:0000259" key="8">
    <source>
        <dbReference type="Pfam" id="PF13844"/>
    </source>
</evidence>
<keyword evidence="4 5" id="KW-0802">TPR repeat</keyword>
<dbReference type="GO" id="GO:0006493">
    <property type="term" value="P:protein O-linked glycosylation"/>
    <property type="evidence" value="ECO:0007669"/>
    <property type="project" value="InterPro"/>
</dbReference>
<sequence length="832" mass="93700">MEISLRCTWMLLSVLCGWILQTNGNSVQVDLRSASALQVNQVLRHLYAKGEMVELRRMAEQVVQENNTKILSDSTYPSVFEYLGVAQYTLGDLKEATKTFERAVKMNADDAECWVFLGSCYLFQLKLPEAVAALEVGVLQKGSTKDMYALFKARSWMADWKDREHTLEQVQVQFEKSLQSGRGPAFNEFDFAELPSRMVKQLVQRGYGSNGQEKEQLCCDQNTDLRLKAPELRIGFVSSDFGVHPVSTLLRGILDLLSGAKHQTKVFCFSLSGAGSWWKRNISRTVDYMVSLTGKNTLDAAKIIQAHDIHVLVDLNGHTLHSGIDIFSHRPAPVQMAYLGYPMTIGNPGIDFFISDSISSPAETSQESFTEKLLLLPTHYIVNDHIQMLGHTLQGSRPSLSGIAGREKSTFVFATFSNWQKMDPATFSAWMEILARVPSSVMWFLEYTGHDGAKKNLRAEANARGIDGTKRLIFSELDPWIDHTYRKRAADLVLDTPLKNGHTTVLDAIFAGVPVVTLEGSRMSNRAGSSALHSLGLHDLTVNSLKEYVEVAVYLATHTRVLHKLRQRVEHNRLQYPLFDTTKYTAKFEEAIKVAWQVKKSRLQSGGAAQEMHIFPSIVSSAVIPRRIPVLSAKEDNHVEDEYETRIQKALAAHEPIRLHIGGHIVNRDWWIVDANDNDGVDFVMKIDNLYAFPDNSVNVIYSSHVLEHCSHGVGSELQMTLREWHRVLHPDGKLLVSVPNLFALATLFVNESIPHQHRVWIMNVIYGGQVDVYDMHKVGFDEAILAAYLEQAGFCNFTRYDDFRLFQDSSVLVVHHLPISINVMAHKCITT</sequence>
<dbReference type="PROSITE" id="PS50005">
    <property type="entry name" value="TPR"/>
    <property type="match status" value="1"/>
</dbReference>
<keyword evidence="6" id="KW-0732">Signal</keyword>
<organism evidence="9 10">
    <name type="scientific">Phytophthora boehmeriae</name>
    <dbReference type="NCBI Taxonomy" id="109152"/>
    <lineage>
        <taxon>Eukaryota</taxon>
        <taxon>Sar</taxon>
        <taxon>Stramenopiles</taxon>
        <taxon>Oomycota</taxon>
        <taxon>Peronosporomycetes</taxon>
        <taxon>Peronosporales</taxon>
        <taxon>Peronosporaceae</taxon>
        <taxon>Phytophthora</taxon>
    </lineage>
</organism>
<evidence type="ECO:0000313" key="9">
    <source>
        <dbReference type="EMBL" id="KAG7394313.1"/>
    </source>
</evidence>
<accession>A0A8T1WQV8</accession>
<dbReference type="OrthoDB" id="421121at2759"/>
<dbReference type="Pfam" id="PF08241">
    <property type="entry name" value="Methyltransf_11"/>
    <property type="match status" value="1"/>
</dbReference>
<protein>
    <recommendedName>
        <fullName evidence="11">UDP-N-acetylglucosamine-peptide N-acetylglucosaminyltransferase</fullName>
    </recommendedName>
</protein>
<dbReference type="GO" id="GO:0008757">
    <property type="term" value="F:S-adenosylmethionine-dependent methyltransferase activity"/>
    <property type="evidence" value="ECO:0007669"/>
    <property type="project" value="InterPro"/>
</dbReference>
<dbReference type="EMBL" id="JAGDFL010000281">
    <property type="protein sequence ID" value="KAG7394313.1"/>
    <property type="molecule type" value="Genomic_DNA"/>
</dbReference>
<evidence type="ECO:0000256" key="5">
    <source>
        <dbReference type="PROSITE-ProRule" id="PRU00339"/>
    </source>
</evidence>
<reference evidence="9" key="1">
    <citation type="submission" date="2021-02" db="EMBL/GenBank/DDBJ databases">
        <authorList>
            <person name="Palmer J.M."/>
        </authorList>
    </citation>
    <scope>NUCLEOTIDE SEQUENCE</scope>
    <source>
        <strain evidence="9">SCRP23</strain>
    </source>
</reference>
<evidence type="ECO:0000259" key="7">
    <source>
        <dbReference type="Pfam" id="PF08241"/>
    </source>
</evidence>
<dbReference type="InterPro" id="IPR037919">
    <property type="entry name" value="OGT"/>
</dbReference>
<keyword evidence="10" id="KW-1185">Reference proteome</keyword>
<dbReference type="GO" id="GO:0097363">
    <property type="term" value="F:protein O-acetylglucosaminyltransferase activity"/>
    <property type="evidence" value="ECO:0007669"/>
    <property type="project" value="TreeGrafter"/>
</dbReference>
<evidence type="ECO:0000313" key="10">
    <source>
        <dbReference type="Proteomes" id="UP000693981"/>
    </source>
</evidence>
<comment type="pathway">
    <text evidence="1">Protein modification; protein glycosylation.</text>
</comment>
<evidence type="ECO:0008006" key="11">
    <source>
        <dbReference type="Google" id="ProtNLM"/>
    </source>
</evidence>
<feature type="domain" description="O-GlcNAc transferase C-terminal" evidence="8">
    <location>
        <begin position="410"/>
        <end position="587"/>
    </location>
</feature>
<dbReference type="PANTHER" id="PTHR44366">
    <property type="entry name" value="UDP-N-ACETYLGLUCOSAMINE--PEPTIDE N-ACETYLGLUCOSAMINYLTRANSFERASE 110 KDA SUBUNIT"/>
    <property type="match status" value="1"/>
</dbReference>
<feature type="chain" id="PRO_5035854519" description="UDP-N-acetylglucosamine-peptide N-acetylglucosaminyltransferase" evidence="6">
    <location>
        <begin position="25"/>
        <end position="832"/>
    </location>
</feature>
<gene>
    <name evidence="9" type="ORF">PHYBOEH_005382</name>
</gene>
<dbReference type="AlphaFoldDB" id="A0A8T1WQV8"/>
<feature type="repeat" description="TPR" evidence="5">
    <location>
        <begin position="77"/>
        <end position="110"/>
    </location>
</feature>
<feature type="domain" description="Methyltransferase type 11" evidence="7">
    <location>
        <begin position="684"/>
        <end position="736"/>
    </location>
</feature>
<comment type="caution">
    <text evidence="9">The sequence shown here is derived from an EMBL/GenBank/DDBJ whole genome shotgun (WGS) entry which is preliminary data.</text>
</comment>
<evidence type="ECO:0000256" key="4">
    <source>
        <dbReference type="ARBA" id="ARBA00022803"/>
    </source>
</evidence>
<dbReference type="Proteomes" id="UP000693981">
    <property type="component" value="Unassembled WGS sequence"/>
</dbReference>
<evidence type="ECO:0000256" key="3">
    <source>
        <dbReference type="ARBA" id="ARBA00022737"/>
    </source>
</evidence>
<name>A0A8T1WQV8_9STRA</name>
<evidence type="ECO:0000256" key="2">
    <source>
        <dbReference type="ARBA" id="ARBA00022679"/>
    </source>
</evidence>
<dbReference type="InterPro" id="IPR019734">
    <property type="entry name" value="TPR_rpt"/>
</dbReference>
<proteinExistence type="predicted"/>
<dbReference type="InterPro" id="IPR029489">
    <property type="entry name" value="OGT/SEC/SPY_C"/>
</dbReference>
<keyword evidence="2" id="KW-0808">Transferase</keyword>